<comment type="caution">
    <text evidence="5">The sequence shown here is derived from an EMBL/GenBank/DDBJ whole genome shotgun (WGS) entry which is preliminary data.</text>
</comment>
<dbReference type="AlphaFoldDB" id="A0A2V4Y1L0"/>
<name>A0A2V4Y1L0_9FLAO</name>
<organism evidence="5 6">
    <name type="scientific">Winogradskyella epiphytica</name>
    <dbReference type="NCBI Taxonomy" id="262005"/>
    <lineage>
        <taxon>Bacteria</taxon>
        <taxon>Pseudomonadati</taxon>
        <taxon>Bacteroidota</taxon>
        <taxon>Flavobacteriia</taxon>
        <taxon>Flavobacteriales</taxon>
        <taxon>Flavobacteriaceae</taxon>
        <taxon>Winogradskyella</taxon>
    </lineage>
</organism>
<protein>
    <submittedName>
        <fullName evidence="5">Glycosyltransferase EpsE</fullName>
    </submittedName>
</protein>
<dbReference type="Proteomes" id="UP000248054">
    <property type="component" value="Unassembled WGS sequence"/>
</dbReference>
<evidence type="ECO:0000256" key="2">
    <source>
        <dbReference type="ARBA" id="ARBA00022676"/>
    </source>
</evidence>
<keyword evidence="3 5" id="KW-0808">Transferase</keyword>
<dbReference type="RefSeq" id="WP_110473712.1">
    <property type="nucleotide sequence ID" value="NZ_BMWQ01000001.1"/>
</dbReference>
<dbReference type="GO" id="GO:0016757">
    <property type="term" value="F:glycosyltransferase activity"/>
    <property type="evidence" value="ECO:0007669"/>
    <property type="project" value="UniProtKB-KW"/>
</dbReference>
<dbReference type="OrthoDB" id="9815829at2"/>
<evidence type="ECO:0000256" key="3">
    <source>
        <dbReference type="ARBA" id="ARBA00022679"/>
    </source>
</evidence>
<accession>A0A2V4Y1L0</accession>
<dbReference type="PANTHER" id="PTHR43685">
    <property type="entry name" value="GLYCOSYLTRANSFERASE"/>
    <property type="match status" value="1"/>
</dbReference>
<sequence>MITRISVLMGIYNCADTLPEALDSLYAQTYQGFKIILCDDASTDDTYKVAKNYADKYDNIVLIRNEKNLKLAATLNHCLEYVDTEYIARMDGDDISLPTRFEKEIEFLDNNPDFALVSCPMIHFDKTGDWGIGKAIEKPNKNHFKTAVPFAHAACMIRTDVMLAVGGYTVSNLLQRGQDYYLWYKIYKAGYKGFNLNEPLYKMRDDRDAIARRKFKNRFKGAVIRYRVLKGLNASSPLYYATLGAMKAFVPRILMERIRKKRMGINKNV</sequence>
<evidence type="ECO:0000259" key="4">
    <source>
        <dbReference type="Pfam" id="PF00535"/>
    </source>
</evidence>
<comment type="similarity">
    <text evidence="1">Belongs to the glycosyltransferase 2 family.</text>
</comment>
<dbReference type="SUPFAM" id="SSF53448">
    <property type="entry name" value="Nucleotide-diphospho-sugar transferases"/>
    <property type="match status" value="1"/>
</dbReference>
<dbReference type="InterPro" id="IPR001173">
    <property type="entry name" value="Glyco_trans_2-like"/>
</dbReference>
<feature type="domain" description="Glycosyltransferase 2-like" evidence="4">
    <location>
        <begin position="6"/>
        <end position="149"/>
    </location>
</feature>
<dbReference type="Gene3D" id="3.90.550.10">
    <property type="entry name" value="Spore Coat Polysaccharide Biosynthesis Protein SpsA, Chain A"/>
    <property type="match status" value="1"/>
</dbReference>
<dbReference type="InterPro" id="IPR050834">
    <property type="entry name" value="Glycosyltransf_2"/>
</dbReference>
<proteinExistence type="inferred from homology"/>
<evidence type="ECO:0000256" key="1">
    <source>
        <dbReference type="ARBA" id="ARBA00006739"/>
    </source>
</evidence>
<keyword evidence="2" id="KW-0328">Glycosyltransferase</keyword>
<reference evidence="5 6" key="1">
    <citation type="submission" date="2018-06" db="EMBL/GenBank/DDBJ databases">
        <title>Genomic Encyclopedia of Type Strains, Phase III (KMG-III): the genomes of soil and plant-associated and newly described type strains.</title>
        <authorList>
            <person name="Whitman W."/>
        </authorList>
    </citation>
    <scope>NUCLEOTIDE SEQUENCE [LARGE SCALE GENOMIC DNA]</scope>
    <source>
        <strain evidence="5 6">CECT 7945</strain>
    </source>
</reference>
<dbReference type="InterPro" id="IPR029044">
    <property type="entry name" value="Nucleotide-diphossugar_trans"/>
</dbReference>
<dbReference type="Pfam" id="PF00535">
    <property type="entry name" value="Glycos_transf_2"/>
    <property type="match status" value="1"/>
</dbReference>
<gene>
    <name evidence="5" type="ORF">DFQ11_101129</name>
</gene>
<keyword evidence="6" id="KW-1185">Reference proteome</keyword>
<dbReference type="EMBL" id="QJTD01000001">
    <property type="protein sequence ID" value="PYE82704.1"/>
    <property type="molecule type" value="Genomic_DNA"/>
</dbReference>
<dbReference type="PANTHER" id="PTHR43685:SF5">
    <property type="entry name" value="GLYCOSYLTRANSFERASE EPSE-RELATED"/>
    <property type="match status" value="1"/>
</dbReference>
<evidence type="ECO:0000313" key="5">
    <source>
        <dbReference type="EMBL" id="PYE82704.1"/>
    </source>
</evidence>
<evidence type="ECO:0000313" key="6">
    <source>
        <dbReference type="Proteomes" id="UP000248054"/>
    </source>
</evidence>